<evidence type="ECO:0000313" key="3">
    <source>
        <dbReference type="Proteomes" id="UP001156601"/>
    </source>
</evidence>
<evidence type="ECO:0000313" key="2">
    <source>
        <dbReference type="EMBL" id="GLR72418.1"/>
    </source>
</evidence>
<reference evidence="2" key="2">
    <citation type="submission" date="2023-01" db="EMBL/GenBank/DDBJ databases">
        <title>Draft genome sequence of Agaribacter marinus strain NBRC 110023.</title>
        <authorList>
            <person name="Sun Q."/>
            <person name="Mori K."/>
        </authorList>
    </citation>
    <scope>NUCLEOTIDE SEQUENCE</scope>
    <source>
        <strain evidence="2">NBRC 110023</strain>
    </source>
</reference>
<organism evidence="2 3">
    <name type="scientific">Agaribacter marinus</name>
    <dbReference type="NCBI Taxonomy" id="1431249"/>
    <lineage>
        <taxon>Bacteria</taxon>
        <taxon>Pseudomonadati</taxon>
        <taxon>Pseudomonadota</taxon>
        <taxon>Gammaproteobacteria</taxon>
        <taxon>Alteromonadales</taxon>
        <taxon>Alteromonadaceae</taxon>
        <taxon>Agaribacter</taxon>
    </lineage>
</organism>
<dbReference type="AlphaFoldDB" id="A0AA37SZ91"/>
<sequence length="78" mass="8140">MKKLKGILSTICALLLFSASVQAGFIDVYHYFDSSGNLVGEVTYGTGCNASATNPNGTTINSSWGITTSNYTVSYGGC</sequence>
<keyword evidence="1" id="KW-0732">Signal</keyword>
<accession>A0AA37SZ91</accession>
<dbReference type="EMBL" id="BSOT01000009">
    <property type="protein sequence ID" value="GLR72418.1"/>
    <property type="molecule type" value="Genomic_DNA"/>
</dbReference>
<keyword evidence="3" id="KW-1185">Reference proteome</keyword>
<evidence type="ECO:0000256" key="1">
    <source>
        <dbReference type="SAM" id="SignalP"/>
    </source>
</evidence>
<name>A0AA37SZ91_9ALTE</name>
<gene>
    <name evidence="2" type="ORF">GCM10007852_33260</name>
</gene>
<dbReference type="Proteomes" id="UP001156601">
    <property type="component" value="Unassembled WGS sequence"/>
</dbReference>
<feature type="signal peptide" evidence="1">
    <location>
        <begin position="1"/>
        <end position="23"/>
    </location>
</feature>
<comment type="caution">
    <text evidence="2">The sequence shown here is derived from an EMBL/GenBank/DDBJ whole genome shotgun (WGS) entry which is preliminary data.</text>
</comment>
<dbReference type="RefSeq" id="WP_284218830.1">
    <property type="nucleotide sequence ID" value="NZ_BSOT01000009.1"/>
</dbReference>
<proteinExistence type="predicted"/>
<reference evidence="2" key="1">
    <citation type="journal article" date="2014" name="Int. J. Syst. Evol. Microbiol.">
        <title>Complete genome sequence of Corynebacterium casei LMG S-19264T (=DSM 44701T), isolated from a smear-ripened cheese.</title>
        <authorList>
            <consortium name="US DOE Joint Genome Institute (JGI-PGF)"/>
            <person name="Walter F."/>
            <person name="Albersmeier A."/>
            <person name="Kalinowski J."/>
            <person name="Ruckert C."/>
        </authorList>
    </citation>
    <scope>NUCLEOTIDE SEQUENCE</scope>
    <source>
        <strain evidence="2">NBRC 110023</strain>
    </source>
</reference>
<feature type="chain" id="PRO_5041383331" evidence="1">
    <location>
        <begin position="24"/>
        <end position="78"/>
    </location>
</feature>
<protein>
    <submittedName>
        <fullName evidence="2">Uncharacterized protein</fullName>
    </submittedName>
</protein>